<proteinExistence type="predicted"/>
<evidence type="ECO:0000313" key="3">
    <source>
        <dbReference type="Proteomes" id="UP000286974"/>
    </source>
</evidence>
<organism evidence="2 3">
    <name type="scientific">Lentilactobacillus kosonis</name>
    <dbReference type="NCBI Taxonomy" id="2810561"/>
    <lineage>
        <taxon>Bacteria</taxon>
        <taxon>Bacillati</taxon>
        <taxon>Bacillota</taxon>
        <taxon>Bacilli</taxon>
        <taxon>Lactobacillales</taxon>
        <taxon>Lactobacillaceae</taxon>
        <taxon>Lentilactobacillus</taxon>
    </lineage>
</organism>
<evidence type="ECO:0000256" key="1">
    <source>
        <dbReference type="SAM" id="Phobius"/>
    </source>
</evidence>
<keyword evidence="1" id="KW-0812">Transmembrane</keyword>
<comment type="caution">
    <text evidence="2">The sequence shown here is derived from an EMBL/GenBank/DDBJ whole genome shotgun (WGS) entry which is preliminary data.</text>
</comment>
<feature type="transmembrane region" description="Helical" evidence="1">
    <location>
        <begin position="32"/>
        <end position="54"/>
    </location>
</feature>
<name>A0A401FPN5_9LACO</name>
<keyword evidence="3" id="KW-1185">Reference proteome</keyword>
<sequence length="70" mass="7984">MELLFVVFLILITIKLIGLLAIPWIWVMIPVIGMVLIVVIAMIACAVVFCKVGAPESEHDKMKQDMDKWW</sequence>
<keyword evidence="1" id="KW-0472">Membrane</keyword>
<dbReference type="Proteomes" id="UP000286974">
    <property type="component" value="Unassembled WGS sequence"/>
</dbReference>
<accession>A0A401FPN5</accession>
<keyword evidence="1" id="KW-1133">Transmembrane helix</keyword>
<gene>
    <name evidence="2" type="ORF">NBRC111893_2478</name>
</gene>
<evidence type="ECO:0000313" key="2">
    <source>
        <dbReference type="EMBL" id="GAY74332.1"/>
    </source>
</evidence>
<dbReference type="EMBL" id="BEXA01000009">
    <property type="protein sequence ID" value="GAY74332.1"/>
    <property type="molecule type" value="Genomic_DNA"/>
</dbReference>
<feature type="transmembrane region" description="Helical" evidence="1">
    <location>
        <begin position="5"/>
        <end position="26"/>
    </location>
</feature>
<dbReference type="AlphaFoldDB" id="A0A401FPN5"/>
<reference evidence="2 3" key="1">
    <citation type="submission" date="2017-11" db="EMBL/GenBank/DDBJ databases">
        <title>Draft Genome Sequence of Lactobacillus curieae NBRC 111893 isolated from Koso, a Japanese sugar-Vegetable Fermented Beverage.</title>
        <authorList>
            <person name="Chiou T.Y."/>
            <person name="Oshima K."/>
            <person name="Suda W."/>
            <person name="Hattori M."/>
            <person name="Takahashi T."/>
        </authorList>
    </citation>
    <scope>NUCLEOTIDE SEQUENCE [LARGE SCALE GENOMIC DNA]</scope>
    <source>
        <strain evidence="2 3">NBRC111893</strain>
    </source>
</reference>
<protein>
    <submittedName>
        <fullName evidence="2">Uncharacterized protein</fullName>
    </submittedName>
</protein>